<keyword evidence="2" id="KW-1185">Reference proteome</keyword>
<sequence>MEGCDYTYRGHAVCFPCPFQSHIKGMLKFAKLLRLKGFHITFVNTEFNHRRYLKSRSSPRHNSNLENALLNFQYETIPDGLPDPSNENANQDANSLFESITNNVMLQPFLDLLQKLKSSSNSVSCIISDGFMPFTVTAAQQLGIPIALFFTIAARSFKGCMQLRTLEENTTLTSLIDLNSYATRVAIEAAKNAAKASAVVIHTFDALERQVLDALSAMFPNLFTIGPLQLLLNQINEQGGNSLSSTGYKYNLWKEETECLQWLDSKELPNSVVYVNFGSSVYLTKQQLTEVAMGLVNSNHPFLWIIRPDLVTGETADMPSEFEVKAKETGFIARWCPQEEVLNHPAVGGFFTHSGWNSTIESLCAGVPMICWPFLGDQATNCRYTCNEWGVGMDITNSGDDNQVGRNEVEKLVRELMEGEKGMQMRNKASEWKRFAEEAAAPDGSSATNLEKLVNQVLLSKGLIPNPNYSLTFAGHSMGAGVVALLVLIVVQNLDKLGNIERNKIRCFAIAPTNSELGSGASSRRLGTREISPDVFECTRIAPVVRNCYAYLSGKDSKPLPSCCSGTKLIVEMTSSTAADELMRCKCLREANSYFENIKESAISDLSRECHIDLALFSVADCNR</sequence>
<evidence type="ECO:0000313" key="2">
    <source>
        <dbReference type="Proteomes" id="UP000829398"/>
    </source>
</evidence>
<reference evidence="2" key="1">
    <citation type="journal article" date="2023" name="Hortic. Res.">
        <title>A chromosome-level phased genome enabling allele-level studies in sweet orange: a case study on citrus Huanglongbing tolerance.</title>
        <authorList>
            <person name="Wu B."/>
            <person name="Yu Q."/>
            <person name="Deng Z."/>
            <person name="Duan Y."/>
            <person name="Luo F."/>
            <person name="Gmitter F. Jr."/>
        </authorList>
    </citation>
    <scope>NUCLEOTIDE SEQUENCE [LARGE SCALE GENOMIC DNA]</scope>
    <source>
        <strain evidence="2">cv. Valencia</strain>
    </source>
</reference>
<evidence type="ECO:0000313" key="1">
    <source>
        <dbReference type="EMBL" id="KAH9737290.1"/>
    </source>
</evidence>
<name>A0ACB8K001_CITSI</name>
<protein>
    <submittedName>
        <fullName evidence="1">UDP-glycosyltransferase 85A5</fullName>
    </submittedName>
</protein>
<comment type="caution">
    <text evidence="1">The sequence shown here is derived from an EMBL/GenBank/DDBJ whole genome shotgun (WGS) entry which is preliminary data.</text>
</comment>
<organism evidence="1 2">
    <name type="scientific">Citrus sinensis</name>
    <name type="common">Sweet orange</name>
    <name type="synonym">Citrus aurantium var. sinensis</name>
    <dbReference type="NCBI Taxonomy" id="2711"/>
    <lineage>
        <taxon>Eukaryota</taxon>
        <taxon>Viridiplantae</taxon>
        <taxon>Streptophyta</taxon>
        <taxon>Embryophyta</taxon>
        <taxon>Tracheophyta</taxon>
        <taxon>Spermatophyta</taxon>
        <taxon>Magnoliopsida</taxon>
        <taxon>eudicotyledons</taxon>
        <taxon>Gunneridae</taxon>
        <taxon>Pentapetalae</taxon>
        <taxon>rosids</taxon>
        <taxon>malvids</taxon>
        <taxon>Sapindales</taxon>
        <taxon>Rutaceae</taxon>
        <taxon>Aurantioideae</taxon>
        <taxon>Citrus</taxon>
    </lineage>
</organism>
<accession>A0ACB8K001</accession>
<dbReference type="EMBL" id="CM039175">
    <property type="protein sequence ID" value="KAH9737290.1"/>
    <property type="molecule type" value="Genomic_DNA"/>
</dbReference>
<proteinExistence type="predicted"/>
<dbReference type="Proteomes" id="UP000829398">
    <property type="component" value="Chromosome 6"/>
</dbReference>
<gene>
    <name evidence="1" type="ORF">KPL71_018390</name>
</gene>